<proteinExistence type="predicted"/>
<evidence type="ECO:0000313" key="2">
    <source>
        <dbReference type="Proteomes" id="UP000229740"/>
    </source>
</evidence>
<gene>
    <name evidence="1" type="ORF">CSB45_11315</name>
</gene>
<protein>
    <submittedName>
        <fullName evidence="1">Uncharacterized protein</fullName>
    </submittedName>
</protein>
<reference evidence="1 2" key="1">
    <citation type="submission" date="2017-10" db="EMBL/GenBank/DDBJ databases">
        <title>Novel microbial diversity and functional potential in the marine mammal oral microbiome.</title>
        <authorList>
            <person name="Dudek N.K."/>
            <person name="Sun C.L."/>
            <person name="Burstein D."/>
            <person name="Kantor R.S."/>
            <person name="Aliaga Goltsman D.S."/>
            <person name="Bik E.M."/>
            <person name="Thomas B.C."/>
            <person name="Banfield J.F."/>
            <person name="Relman D.A."/>
        </authorList>
    </citation>
    <scope>NUCLEOTIDE SEQUENCE [LARGE SCALE GENOMIC DNA]</scope>
    <source>
        <strain evidence="1">DOLZORAL124_49_17</strain>
    </source>
</reference>
<sequence>MHNIPVKDIIESEALQQGLESNLIRAIMYMESTHGYYDKLMEVFDKNNSILPMNVRSDYWRDSGFSRTALKKSVLIWHFIQAIREIHDPDLRRLFSCLFSGVLEFNNLFCSFKGEGHEEKN</sequence>
<accession>A0A2G6E2Z0</accession>
<comment type="caution">
    <text evidence="1">The sequence shown here is derived from an EMBL/GenBank/DDBJ whole genome shotgun (WGS) entry which is preliminary data.</text>
</comment>
<dbReference type="Proteomes" id="UP000229740">
    <property type="component" value="Unassembled WGS sequence"/>
</dbReference>
<organism evidence="1 2">
    <name type="scientific">candidate division KSB3 bacterium</name>
    <dbReference type="NCBI Taxonomy" id="2044937"/>
    <lineage>
        <taxon>Bacteria</taxon>
        <taxon>candidate division KSB3</taxon>
    </lineage>
</organism>
<evidence type="ECO:0000313" key="1">
    <source>
        <dbReference type="EMBL" id="PID56436.1"/>
    </source>
</evidence>
<dbReference type="AlphaFoldDB" id="A0A2G6E2Z0"/>
<dbReference type="EMBL" id="PDPS01000034">
    <property type="protein sequence ID" value="PID56436.1"/>
    <property type="molecule type" value="Genomic_DNA"/>
</dbReference>
<name>A0A2G6E2Z0_9BACT</name>